<dbReference type="InterPro" id="IPR015500">
    <property type="entry name" value="Peptidase_S8_subtilisin-rel"/>
</dbReference>
<sequence length="120" mass="12385">MINPSDTGQDSVVDISVGPGHPATTGHTGRGVIVAVIDSGIHVDHPHVGGIAGGIAFEQHGESHDDYTDRLGHGTAVTAAIREKAPDAEIYAIKVFGRRLSTSTGVLVRAIDWATGIGAR</sequence>
<evidence type="ECO:0000313" key="7">
    <source>
        <dbReference type="EMBL" id="SVE17315.1"/>
    </source>
</evidence>
<dbReference type="EMBL" id="UINC01199066">
    <property type="protein sequence ID" value="SVE17315.1"/>
    <property type="molecule type" value="Genomic_DNA"/>
</dbReference>
<feature type="region of interest" description="Disordered" evidence="5">
    <location>
        <begin position="1"/>
        <end position="28"/>
    </location>
</feature>
<protein>
    <recommendedName>
        <fullName evidence="6">Peptidase S8/S53 domain-containing protein</fullName>
    </recommendedName>
</protein>
<proteinExistence type="inferred from homology"/>
<gene>
    <name evidence="7" type="ORF">METZ01_LOCUS470169</name>
</gene>
<keyword evidence="4" id="KW-0720">Serine protease</keyword>
<dbReference type="PANTHER" id="PTHR43806">
    <property type="entry name" value="PEPTIDASE S8"/>
    <property type="match status" value="1"/>
</dbReference>
<dbReference type="PROSITE" id="PS00136">
    <property type="entry name" value="SUBTILASE_ASP"/>
    <property type="match status" value="1"/>
</dbReference>
<evidence type="ECO:0000256" key="5">
    <source>
        <dbReference type="SAM" id="MobiDB-lite"/>
    </source>
</evidence>
<accession>A0A383BD13</accession>
<keyword evidence="2" id="KW-0645">Protease</keyword>
<dbReference type="GO" id="GO:0004252">
    <property type="term" value="F:serine-type endopeptidase activity"/>
    <property type="evidence" value="ECO:0007669"/>
    <property type="project" value="InterPro"/>
</dbReference>
<evidence type="ECO:0000259" key="6">
    <source>
        <dbReference type="Pfam" id="PF00082"/>
    </source>
</evidence>
<dbReference type="InterPro" id="IPR050131">
    <property type="entry name" value="Peptidase_S8_subtilisin-like"/>
</dbReference>
<dbReference type="InterPro" id="IPR000209">
    <property type="entry name" value="Peptidase_S8/S53_dom"/>
</dbReference>
<feature type="compositionally biased region" description="Low complexity" evidence="5">
    <location>
        <begin position="18"/>
        <end position="28"/>
    </location>
</feature>
<feature type="non-terminal residue" evidence="7">
    <location>
        <position position="120"/>
    </location>
</feature>
<dbReference type="PANTHER" id="PTHR43806:SF11">
    <property type="entry name" value="CEREVISIN-RELATED"/>
    <property type="match status" value="1"/>
</dbReference>
<dbReference type="AlphaFoldDB" id="A0A383BD13"/>
<dbReference type="Pfam" id="PF00082">
    <property type="entry name" value="Peptidase_S8"/>
    <property type="match status" value="1"/>
</dbReference>
<feature type="compositionally biased region" description="Polar residues" evidence="5">
    <location>
        <begin position="1"/>
        <end position="10"/>
    </location>
</feature>
<comment type="similarity">
    <text evidence="1">Belongs to the peptidase S8 family.</text>
</comment>
<name>A0A383BD13_9ZZZZ</name>
<dbReference type="PROSITE" id="PS51892">
    <property type="entry name" value="SUBTILASE"/>
    <property type="match status" value="1"/>
</dbReference>
<evidence type="ECO:0000256" key="1">
    <source>
        <dbReference type="ARBA" id="ARBA00011073"/>
    </source>
</evidence>
<dbReference type="Gene3D" id="3.40.50.200">
    <property type="entry name" value="Peptidase S8/S53 domain"/>
    <property type="match status" value="1"/>
</dbReference>
<keyword evidence="3" id="KW-0378">Hydrolase</keyword>
<evidence type="ECO:0000256" key="3">
    <source>
        <dbReference type="ARBA" id="ARBA00022801"/>
    </source>
</evidence>
<evidence type="ECO:0000256" key="4">
    <source>
        <dbReference type="ARBA" id="ARBA00022825"/>
    </source>
</evidence>
<evidence type="ECO:0000256" key="2">
    <source>
        <dbReference type="ARBA" id="ARBA00022670"/>
    </source>
</evidence>
<dbReference type="InterPro" id="IPR023827">
    <property type="entry name" value="Peptidase_S8_Asp-AS"/>
</dbReference>
<feature type="domain" description="Peptidase S8/S53" evidence="6">
    <location>
        <begin position="29"/>
        <end position="118"/>
    </location>
</feature>
<dbReference type="InterPro" id="IPR036852">
    <property type="entry name" value="Peptidase_S8/S53_dom_sf"/>
</dbReference>
<dbReference type="GO" id="GO:0006508">
    <property type="term" value="P:proteolysis"/>
    <property type="evidence" value="ECO:0007669"/>
    <property type="project" value="UniProtKB-KW"/>
</dbReference>
<organism evidence="7">
    <name type="scientific">marine metagenome</name>
    <dbReference type="NCBI Taxonomy" id="408172"/>
    <lineage>
        <taxon>unclassified sequences</taxon>
        <taxon>metagenomes</taxon>
        <taxon>ecological metagenomes</taxon>
    </lineage>
</organism>
<reference evidence="7" key="1">
    <citation type="submission" date="2018-05" db="EMBL/GenBank/DDBJ databases">
        <authorList>
            <person name="Lanie J.A."/>
            <person name="Ng W.-L."/>
            <person name="Kazmierczak K.M."/>
            <person name="Andrzejewski T.M."/>
            <person name="Davidsen T.M."/>
            <person name="Wayne K.J."/>
            <person name="Tettelin H."/>
            <person name="Glass J.I."/>
            <person name="Rusch D."/>
            <person name="Podicherti R."/>
            <person name="Tsui H.-C.T."/>
            <person name="Winkler M.E."/>
        </authorList>
    </citation>
    <scope>NUCLEOTIDE SEQUENCE</scope>
</reference>
<dbReference type="PRINTS" id="PR00723">
    <property type="entry name" value="SUBTILISIN"/>
</dbReference>
<dbReference type="SUPFAM" id="SSF52743">
    <property type="entry name" value="Subtilisin-like"/>
    <property type="match status" value="1"/>
</dbReference>